<dbReference type="Pfam" id="PF02518">
    <property type="entry name" value="HATPase_c"/>
    <property type="match status" value="1"/>
</dbReference>
<evidence type="ECO:0000256" key="6">
    <source>
        <dbReference type="ARBA" id="ARBA00022777"/>
    </source>
</evidence>
<dbReference type="RefSeq" id="WP_076380799.1">
    <property type="nucleotide sequence ID" value="NZ_FTMC01000001.1"/>
</dbReference>
<protein>
    <recommendedName>
        <fullName evidence="2">histidine kinase</fullName>
        <ecNumber evidence="2">2.7.13.3</ecNumber>
    </recommendedName>
</protein>
<dbReference type="InterPro" id="IPR004358">
    <property type="entry name" value="Sig_transdc_His_kin-like_C"/>
</dbReference>
<keyword evidence="4" id="KW-0808">Transferase</keyword>
<dbReference type="SUPFAM" id="SSF55874">
    <property type="entry name" value="ATPase domain of HSP90 chaperone/DNA topoisomerase II/histidine kinase"/>
    <property type="match status" value="2"/>
</dbReference>
<organism evidence="10 11">
    <name type="scientific">Pseudomonas flexibilis</name>
    <dbReference type="NCBI Taxonomy" id="706570"/>
    <lineage>
        <taxon>Bacteria</taxon>
        <taxon>Pseudomonadati</taxon>
        <taxon>Pseudomonadota</taxon>
        <taxon>Gammaproteobacteria</taxon>
        <taxon>Pseudomonadales</taxon>
        <taxon>Pseudomonadaceae</taxon>
        <taxon>Pseudomonas</taxon>
    </lineage>
</organism>
<keyword evidence="3" id="KW-0597">Phosphoprotein</keyword>
<comment type="catalytic activity">
    <reaction evidence="1">
        <text>ATP + protein L-histidine = ADP + protein N-phospho-L-histidine.</text>
        <dbReference type="EC" id="2.7.13.3"/>
    </reaction>
</comment>
<dbReference type="GO" id="GO:0005524">
    <property type="term" value="F:ATP binding"/>
    <property type="evidence" value="ECO:0007669"/>
    <property type="project" value="UniProtKB-KW"/>
</dbReference>
<dbReference type="PANTHER" id="PTHR43065:SF10">
    <property type="entry name" value="PEROXIDE STRESS-ACTIVATED HISTIDINE KINASE MAK3"/>
    <property type="match status" value="1"/>
</dbReference>
<keyword evidence="5" id="KW-0547">Nucleotide-binding</keyword>
<dbReference type="EMBL" id="FTMC01000001">
    <property type="protein sequence ID" value="SIP90805.1"/>
    <property type="molecule type" value="Genomic_DNA"/>
</dbReference>
<dbReference type="PRINTS" id="PR00344">
    <property type="entry name" value="BCTRLSENSOR"/>
</dbReference>
<keyword evidence="6 10" id="KW-0418">Kinase</keyword>
<accession>A0A1N6NFC9</accession>
<evidence type="ECO:0000313" key="11">
    <source>
        <dbReference type="Proteomes" id="UP000186079"/>
    </source>
</evidence>
<evidence type="ECO:0000256" key="3">
    <source>
        <dbReference type="ARBA" id="ARBA00022553"/>
    </source>
</evidence>
<evidence type="ECO:0000259" key="9">
    <source>
        <dbReference type="PROSITE" id="PS50109"/>
    </source>
</evidence>
<dbReference type="PANTHER" id="PTHR43065">
    <property type="entry name" value="SENSOR HISTIDINE KINASE"/>
    <property type="match status" value="1"/>
</dbReference>
<name>A0A1N6NFC9_9PSED</name>
<gene>
    <name evidence="10" type="ORF">SAMN05421672_101264</name>
</gene>
<evidence type="ECO:0000256" key="2">
    <source>
        <dbReference type="ARBA" id="ARBA00012438"/>
    </source>
</evidence>
<dbReference type="GO" id="GO:0000160">
    <property type="term" value="P:phosphorelay signal transduction system"/>
    <property type="evidence" value="ECO:0007669"/>
    <property type="project" value="UniProtKB-KW"/>
</dbReference>
<evidence type="ECO:0000256" key="5">
    <source>
        <dbReference type="ARBA" id="ARBA00022741"/>
    </source>
</evidence>
<dbReference type="InterPro" id="IPR003594">
    <property type="entry name" value="HATPase_dom"/>
</dbReference>
<evidence type="ECO:0000256" key="1">
    <source>
        <dbReference type="ARBA" id="ARBA00000085"/>
    </source>
</evidence>
<dbReference type="EC" id="2.7.13.3" evidence="2"/>
<dbReference type="SMART" id="SM00387">
    <property type="entry name" value="HATPase_c"/>
    <property type="match status" value="1"/>
</dbReference>
<keyword evidence="8" id="KW-0902">Two-component regulatory system</keyword>
<dbReference type="InterPro" id="IPR036890">
    <property type="entry name" value="HATPase_C_sf"/>
</dbReference>
<feature type="domain" description="Histidine kinase" evidence="9">
    <location>
        <begin position="595"/>
        <end position="798"/>
    </location>
</feature>
<dbReference type="Gene3D" id="3.30.565.10">
    <property type="entry name" value="Histidine kinase-like ATPase, C-terminal domain"/>
    <property type="match status" value="2"/>
</dbReference>
<evidence type="ECO:0000256" key="8">
    <source>
        <dbReference type="ARBA" id="ARBA00023012"/>
    </source>
</evidence>
<dbReference type="Proteomes" id="UP000186079">
    <property type="component" value="Unassembled WGS sequence"/>
</dbReference>
<dbReference type="AlphaFoldDB" id="A0A1N6NFC9"/>
<keyword evidence="7" id="KW-0067">ATP-binding</keyword>
<proteinExistence type="predicted"/>
<evidence type="ECO:0000313" key="10">
    <source>
        <dbReference type="EMBL" id="SIP90805.1"/>
    </source>
</evidence>
<evidence type="ECO:0000256" key="7">
    <source>
        <dbReference type="ARBA" id="ARBA00022840"/>
    </source>
</evidence>
<dbReference type="InterPro" id="IPR005467">
    <property type="entry name" value="His_kinase_dom"/>
</dbReference>
<dbReference type="PROSITE" id="PS50109">
    <property type="entry name" value="HIS_KIN"/>
    <property type="match status" value="1"/>
</dbReference>
<sequence length="798" mass="90703">MAINFKARVLLELGAELISSDAVAIYELVKNALDAGSKRVEIDINIALQYSAYSQLEESLSYLINNEENDSGFDVGKFNTLVESCIENDACEEVKSRFICAYGVPSSAVEALHNLRAAFCEGGTIVIRDQGAGMSLKALNSCYLTVGTPGRLLEKNALIQQVDQADLKGGQKQPPKIPLGEKGIGRLSAMRLGHLINVKSKVSGEKSWNWLQLDWRPAFLDPNLDAAELDFEPYQQWCSEEEEGESGTSIFISDLQSDWSSEKVDGIINNDLAKLADPFKSVLANKFIALRFQGKPRKIPHLDQEPLSVADAICRARFDYDEKGNPQLLVNVNYKRYARERTDHISGDHLRATVREEATTKKKKLQLIDGEVVAKALRDLGPWEMEFHWFNRGKIMRDHNDLYNRSIKPFLKQWGGGFLVYRDGYRVYPYGERSDDWLDLDRNALAASAYKLNRAQMVGYLRISSIDNPKLYDQTNREGFRDSYDKEALIRLLRYVILCVCRPFLELVERESNPPVEEVVAAVEEKITGSKQKAIASLKEIKGRVPQEAKSLEVVMHHLEEVSEAWERAKVRITSFEEELDQFMHLAGVGLMIEFIAHELTRVTQDTLRSVSSGKVSLDVVEAQLKTLEKRVRILDELSIPGRQRKADHDIYSIAEMLVEFHSSKCQRHNIEVVLRKTAKSKLSRRVEKGQILQILDNLFSNSFYWLVNRYDQREPAKIVIEVDSSDQKVYFSDNGPGISEERVESIFDQFVTTKPPREGRGLGLYIARRLAEENDASLELVQPDEDGMYRKFVISFN</sequence>
<evidence type="ECO:0000256" key="4">
    <source>
        <dbReference type="ARBA" id="ARBA00022679"/>
    </source>
</evidence>
<dbReference type="GO" id="GO:0004673">
    <property type="term" value="F:protein histidine kinase activity"/>
    <property type="evidence" value="ECO:0007669"/>
    <property type="project" value="UniProtKB-EC"/>
</dbReference>
<reference evidence="10 11" key="1">
    <citation type="submission" date="2017-01" db="EMBL/GenBank/DDBJ databases">
        <authorList>
            <person name="Mah S.A."/>
            <person name="Swanson W.J."/>
            <person name="Moy G.W."/>
            <person name="Vacquier V.D."/>
        </authorList>
    </citation>
    <scope>NUCLEOTIDE SEQUENCE [LARGE SCALE GENOMIC DNA]</scope>
    <source>
        <strain evidence="10 11">ATCC 29606</strain>
    </source>
</reference>